<evidence type="ECO:0000313" key="2">
    <source>
        <dbReference type="Proteomes" id="UP001240447"/>
    </source>
</evidence>
<reference evidence="1 2" key="1">
    <citation type="submission" date="2023-07" db="EMBL/GenBank/DDBJ databases">
        <title>Sequencing the genomes of 1000 actinobacteria strains.</title>
        <authorList>
            <person name="Klenk H.-P."/>
        </authorList>
    </citation>
    <scope>NUCLEOTIDE SEQUENCE [LARGE SCALE GENOMIC DNA]</scope>
    <source>
        <strain evidence="1 2">GD13</strain>
    </source>
</reference>
<protein>
    <recommendedName>
        <fullName evidence="3">Protein ImuA</fullName>
    </recommendedName>
</protein>
<accession>A0ABT9NRX5</accession>
<organism evidence="1 2">
    <name type="scientific">Nocardioides massiliensis</name>
    <dbReference type="NCBI Taxonomy" id="1325935"/>
    <lineage>
        <taxon>Bacteria</taxon>
        <taxon>Bacillati</taxon>
        <taxon>Actinomycetota</taxon>
        <taxon>Actinomycetes</taxon>
        <taxon>Propionibacteriales</taxon>
        <taxon>Nocardioidaceae</taxon>
        <taxon>Nocardioides</taxon>
    </lineage>
</organism>
<name>A0ABT9NRX5_9ACTN</name>
<sequence length="205" mass="21077">MSAAPDLTAPALVAQLRERIGALEGAPARTPLPTYDAFAPLIQLRAGGTYVVDAASVALALVAGASAGGEWVGVLGWPDLGAEAAHDLGADLSRVVLVPDPGGLWLEAAAALIDVVRLVVLRPAGPVDPKSVAVLDARLRKRSAALVVWGEWPRCEARLSLERVSWTGPGRGSGRLAQRRAEIAVRRGGAPPARGGWVVSGGVVS</sequence>
<evidence type="ECO:0000313" key="1">
    <source>
        <dbReference type="EMBL" id="MDP9822929.1"/>
    </source>
</evidence>
<gene>
    <name evidence="1" type="ORF">J2S59_002738</name>
</gene>
<comment type="caution">
    <text evidence="1">The sequence shown here is derived from an EMBL/GenBank/DDBJ whole genome shotgun (WGS) entry which is preliminary data.</text>
</comment>
<dbReference type="RefSeq" id="WP_068120502.1">
    <property type="nucleotide sequence ID" value="NZ_CCXJ01000282.1"/>
</dbReference>
<dbReference type="EMBL" id="JAUSQM010000001">
    <property type="protein sequence ID" value="MDP9822929.1"/>
    <property type="molecule type" value="Genomic_DNA"/>
</dbReference>
<dbReference type="Proteomes" id="UP001240447">
    <property type="component" value="Unassembled WGS sequence"/>
</dbReference>
<keyword evidence="2" id="KW-1185">Reference proteome</keyword>
<evidence type="ECO:0008006" key="3">
    <source>
        <dbReference type="Google" id="ProtNLM"/>
    </source>
</evidence>
<proteinExistence type="predicted"/>